<organism evidence="2 3">
    <name type="scientific">Mycolicibacter sinensis (strain JDM601)</name>
    <name type="common">Mycobacterium sinense</name>
    <dbReference type="NCBI Taxonomy" id="875328"/>
    <lineage>
        <taxon>Bacteria</taxon>
        <taxon>Bacillati</taxon>
        <taxon>Actinomycetota</taxon>
        <taxon>Actinomycetes</taxon>
        <taxon>Mycobacteriales</taxon>
        <taxon>Mycobacteriaceae</taxon>
        <taxon>Mycolicibacter</taxon>
    </lineage>
</organism>
<feature type="transmembrane region" description="Helical" evidence="1">
    <location>
        <begin position="49"/>
        <end position="71"/>
    </location>
</feature>
<dbReference type="EMBL" id="LZKG01000089">
    <property type="protein sequence ID" value="OBI29290.1"/>
    <property type="molecule type" value="Genomic_DNA"/>
</dbReference>
<keyword evidence="1" id="KW-0812">Transmembrane</keyword>
<feature type="transmembrane region" description="Helical" evidence="1">
    <location>
        <begin position="78"/>
        <end position="100"/>
    </location>
</feature>
<dbReference type="Pfam" id="PF08592">
    <property type="entry name" value="Anthrone_oxy"/>
    <property type="match status" value="1"/>
</dbReference>
<reference evidence="3" key="1">
    <citation type="submission" date="2016-06" db="EMBL/GenBank/DDBJ databases">
        <authorList>
            <person name="Sutton G."/>
            <person name="Brinkac L."/>
            <person name="Sanka R."/>
            <person name="Adams M."/>
            <person name="Lau E."/>
            <person name="Sam S."/>
            <person name="Sreng N."/>
            <person name="Him V."/>
            <person name="Kerleguer A."/>
            <person name="Cheng S."/>
        </authorList>
    </citation>
    <scope>NUCLEOTIDE SEQUENCE [LARGE SCALE GENOMIC DNA]</scope>
    <source>
        <strain evidence="3">E1876</strain>
    </source>
</reference>
<comment type="caution">
    <text evidence="2">The sequence shown here is derived from an EMBL/GenBank/DDBJ whole genome shotgun (WGS) entry which is preliminary data.</text>
</comment>
<gene>
    <name evidence="2" type="ORF">A5710_22110</name>
</gene>
<proteinExistence type="predicted"/>
<evidence type="ECO:0000313" key="3">
    <source>
        <dbReference type="Proteomes" id="UP000093943"/>
    </source>
</evidence>
<protein>
    <recommendedName>
        <fullName evidence="4">DUF1772 domain-containing protein</fullName>
    </recommendedName>
</protein>
<sequence>MTEIVEILALLTVGTLVGSEFAVTAFVHPILGRLPADAFRAARSDGARLLGRVMPLWYLASFALLVATAVVAGPQRGLIAAGVALMAVVVLMSVTVMVPINNRVAAGEVSRPLVARWDRLHWLRVAILAILFVVLVIGALNA</sequence>
<dbReference type="Proteomes" id="UP000093943">
    <property type="component" value="Unassembled WGS sequence"/>
</dbReference>
<dbReference type="RefSeq" id="WP_064920025.1">
    <property type="nucleotide sequence ID" value="NZ_LZJK01000018.1"/>
</dbReference>
<dbReference type="InterPro" id="IPR013901">
    <property type="entry name" value="Anthrone_oxy"/>
</dbReference>
<name>A0A1A2P1Z6_MYCSD</name>
<feature type="transmembrane region" description="Helical" evidence="1">
    <location>
        <begin position="120"/>
        <end position="140"/>
    </location>
</feature>
<dbReference type="AlphaFoldDB" id="A0A1A2P1Z6"/>
<evidence type="ECO:0008006" key="4">
    <source>
        <dbReference type="Google" id="ProtNLM"/>
    </source>
</evidence>
<keyword evidence="1" id="KW-1133">Transmembrane helix</keyword>
<evidence type="ECO:0000256" key="1">
    <source>
        <dbReference type="SAM" id="Phobius"/>
    </source>
</evidence>
<accession>A0A1A2P1Z6</accession>
<dbReference type="OrthoDB" id="119926at2"/>
<keyword evidence="1" id="KW-0472">Membrane</keyword>
<evidence type="ECO:0000313" key="2">
    <source>
        <dbReference type="EMBL" id="OBI29290.1"/>
    </source>
</evidence>